<protein>
    <submittedName>
        <fullName evidence="1">Uncharacterized protein</fullName>
    </submittedName>
</protein>
<gene>
    <name evidence="1" type="ORF">GCK32_006937</name>
</gene>
<name>A0AAN8FNU9_TRICO</name>
<accession>A0AAN8FNU9</accession>
<reference evidence="1 2" key="1">
    <citation type="submission" date="2019-10" db="EMBL/GenBank/DDBJ databases">
        <title>Assembly and Annotation for the nematode Trichostrongylus colubriformis.</title>
        <authorList>
            <person name="Martin J."/>
        </authorList>
    </citation>
    <scope>NUCLEOTIDE SEQUENCE [LARGE SCALE GENOMIC DNA]</scope>
    <source>
        <strain evidence="1">G859</strain>
        <tissue evidence="1">Whole worm</tissue>
    </source>
</reference>
<dbReference type="AlphaFoldDB" id="A0AAN8FNU9"/>
<proteinExistence type="predicted"/>
<dbReference type="EMBL" id="WIXE01022182">
    <property type="protein sequence ID" value="KAK5967733.1"/>
    <property type="molecule type" value="Genomic_DNA"/>
</dbReference>
<dbReference type="Proteomes" id="UP001331761">
    <property type="component" value="Unassembled WGS sequence"/>
</dbReference>
<organism evidence="1 2">
    <name type="scientific">Trichostrongylus colubriformis</name>
    <name type="common">Black scour worm</name>
    <dbReference type="NCBI Taxonomy" id="6319"/>
    <lineage>
        <taxon>Eukaryota</taxon>
        <taxon>Metazoa</taxon>
        <taxon>Ecdysozoa</taxon>
        <taxon>Nematoda</taxon>
        <taxon>Chromadorea</taxon>
        <taxon>Rhabditida</taxon>
        <taxon>Rhabditina</taxon>
        <taxon>Rhabditomorpha</taxon>
        <taxon>Strongyloidea</taxon>
        <taxon>Trichostrongylidae</taxon>
        <taxon>Trichostrongylus</taxon>
    </lineage>
</organism>
<sequence>MPDPSSVIVVVLLLLISLLLLNLFVVDYTGVATAIFSQRLEPDCDCKAGAHLISTSLPLVANLSQSSARGKTGAIPRLEWYYELMKRGTGKKGGPKMNISLLAAYEYPDQINVMITSRSKFGDVVYCRYFDKFRNEIGAPYKSVVFPEFNAHCILRNGTAFMSLTDTPAGEHEYPVPVVRRTQSGETN</sequence>
<comment type="caution">
    <text evidence="1">The sequence shown here is derived from an EMBL/GenBank/DDBJ whole genome shotgun (WGS) entry which is preliminary data.</text>
</comment>
<keyword evidence="2" id="KW-1185">Reference proteome</keyword>
<evidence type="ECO:0000313" key="1">
    <source>
        <dbReference type="EMBL" id="KAK5967733.1"/>
    </source>
</evidence>
<evidence type="ECO:0000313" key="2">
    <source>
        <dbReference type="Proteomes" id="UP001331761"/>
    </source>
</evidence>